<dbReference type="PANTHER" id="PTHR43736">
    <property type="entry name" value="ADP-RIBOSE PYROPHOSPHATASE"/>
    <property type="match status" value="1"/>
</dbReference>
<name>A0A1V3NFD6_9GAMM</name>
<keyword evidence="4" id="KW-1185">Reference proteome</keyword>
<feature type="domain" description="Nudix hydrolase" evidence="2">
    <location>
        <begin position="1"/>
        <end position="134"/>
    </location>
</feature>
<dbReference type="InterPro" id="IPR000086">
    <property type="entry name" value="NUDIX_hydrolase_dom"/>
</dbReference>
<dbReference type="Pfam" id="PF00293">
    <property type="entry name" value="NUDIX"/>
    <property type="match status" value="1"/>
</dbReference>
<dbReference type="EMBL" id="MVBK01000058">
    <property type="protein sequence ID" value="OOG23781.1"/>
    <property type="molecule type" value="Genomic_DNA"/>
</dbReference>
<dbReference type="OrthoDB" id="542521at2"/>
<protein>
    <submittedName>
        <fullName evidence="3">NUDIX hydrolase</fullName>
    </submittedName>
</protein>
<comment type="caution">
    <text evidence="3">The sequence shown here is derived from an EMBL/GenBank/DDBJ whole genome shotgun (WGS) entry which is preliminary data.</text>
</comment>
<evidence type="ECO:0000259" key="2">
    <source>
        <dbReference type="PROSITE" id="PS51462"/>
    </source>
</evidence>
<evidence type="ECO:0000256" key="1">
    <source>
        <dbReference type="ARBA" id="ARBA00022801"/>
    </source>
</evidence>
<dbReference type="Proteomes" id="UP000189462">
    <property type="component" value="Unassembled WGS sequence"/>
</dbReference>
<proteinExistence type="predicted"/>
<accession>A0A1V3NFD6</accession>
<dbReference type="InterPro" id="IPR015797">
    <property type="entry name" value="NUDIX_hydrolase-like_dom_sf"/>
</dbReference>
<dbReference type="PANTHER" id="PTHR43736:SF1">
    <property type="entry name" value="DIHYDRONEOPTERIN TRIPHOSPHATE DIPHOSPHATASE"/>
    <property type="match status" value="1"/>
</dbReference>
<dbReference type="PRINTS" id="PR00502">
    <property type="entry name" value="NUDIXFAMILY"/>
</dbReference>
<dbReference type="SUPFAM" id="SSF55811">
    <property type="entry name" value="Nudix"/>
    <property type="match status" value="1"/>
</dbReference>
<evidence type="ECO:0000313" key="4">
    <source>
        <dbReference type="Proteomes" id="UP000189462"/>
    </source>
</evidence>
<evidence type="ECO:0000313" key="3">
    <source>
        <dbReference type="EMBL" id="OOG23781.1"/>
    </source>
</evidence>
<dbReference type="AlphaFoldDB" id="A0A1V3NFD6"/>
<organism evidence="3 4">
    <name type="scientific">Thioalkalivibrio denitrificans</name>
    <dbReference type="NCBI Taxonomy" id="108003"/>
    <lineage>
        <taxon>Bacteria</taxon>
        <taxon>Pseudomonadati</taxon>
        <taxon>Pseudomonadota</taxon>
        <taxon>Gammaproteobacteria</taxon>
        <taxon>Chromatiales</taxon>
        <taxon>Ectothiorhodospiraceae</taxon>
        <taxon>Thioalkalivibrio</taxon>
    </lineage>
</organism>
<dbReference type="PROSITE" id="PS51462">
    <property type="entry name" value="NUDIX"/>
    <property type="match status" value="1"/>
</dbReference>
<reference evidence="3 4" key="1">
    <citation type="submission" date="2017-02" db="EMBL/GenBank/DDBJ databases">
        <title>Genomic diversity within the haloalkaliphilic genus Thioalkalivibrio.</title>
        <authorList>
            <person name="Ahn A.-C."/>
            <person name="Meier-Kolthoff J."/>
            <person name="Overmars L."/>
            <person name="Richter M."/>
            <person name="Woyke T."/>
            <person name="Sorokin D.Y."/>
            <person name="Muyzer G."/>
        </authorList>
    </citation>
    <scope>NUCLEOTIDE SEQUENCE [LARGE SCALE GENOMIC DNA]</scope>
    <source>
        <strain evidence="3 4">ALJD</strain>
    </source>
</reference>
<dbReference type="STRING" id="108003.B1C78_10245"/>
<dbReference type="GO" id="GO:0016787">
    <property type="term" value="F:hydrolase activity"/>
    <property type="evidence" value="ECO:0007669"/>
    <property type="project" value="UniProtKB-KW"/>
</dbReference>
<keyword evidence="1 3" id="KW-0378">Hydrolase</keyword>
<dbReference type="CDD" id="cd18873">
    <property type="entry name" value="NUDIX_NadM_like"/>
    <property type="match status" value="1"/>
</dbReference>
<dbReference type="Gene3D" id="3.90.79.10">
    <property type="entry name" value="Nucleoside Triphosphate Pyrophosphohydrolase"/>
    <property type="match status" value="1"/>
</dbReference>
<sequence length="145" mass="15562">MRPSTPLLAVDTLIRLNGDPHGIVLIERRNPPPGWALPGGFVDVGETLEAAAVREAREETSLDVRLVALLGCYSDPARDSRGHTVSAVFIADADGEPQADDDARNACCVDPRDPGVTLAFDHARILADYVNWLKTGNGKPLDEHG</sequence>
<dbReference type="RefSeq" id="WP_077279059.1">
    <property type="nucleotide sequence ID" value="NZ_MVBK01000058.1"/>
</dbReference>
<dbReference type="InterPro" id="IPR020476">
    <property type="entry name" value="Nudix_hydrolase"/>
</dbReference>
<gene>
    <name evidence="3" type="ORF">B1C78_10245</name>
</gene>